<feature type="active site" description="Charge relay system" evidence="8 9">
    <location>
        <position position="154"/>
    </location>
</feature>
<dbReference type="Gene3D" id="3.50.30.30">
    <property type="match status" value="1"/>
</dbReference>
<dbReference type="EMBL" id="JABZGF010000447">
    <property type="protein sequence ID" value="MBF0967383.1"/>
    <property type="molecule type" value="Genomic_DNA"/>
</dbReference>
<dbReference type="Pfam" id="PF02225">
    <property type="entry name" value="PA"/>
    <property type="match status" value="1"/>
</dbReference>
<evidence type="ECO:0000256" key="7">
    <source>
        <dbReference type="ARBA" id="ARBA00022825"/>
    </source>
</evidence>
<sequence length="541" mass="56386">YSKALDGFALKAPAGALDAIRRASGVQSAFIERDTPIADAIGIDAEGATPAPRVAGQNPDNLSAQLMMHADQLTQKGEGTVVAVIDTGVEMTHPAFSGTLTGTPAMTAADVEALTPQLGMGKTGIYYNEKFPFAYDYADDDNDAMPSPGDYGSHGTHVAGITAGDADQIIGVAPEAQIIVAKVSRSVEGDIPDSALLAALDDMVVLHPDVVNLSLGQLGGMDNEADSVYATVFKSLQDAGITVNAAAGNHYSAGYGNLSGKNLPYASDPDSSTQCEPATYSSVVSVASMDNLLSYNAFTAAGKDIAYQRARGFNGEKVAELSEMTPGDYEYVDGGFASEEDAAALKAKYPDGLAGKFVLVSRGQMTFQKKIENLAPLNPAGILVYNNVAGDSLMIMSVTTLDVPAAFISNESGKAMLEAADHHLTLVDGKTVTPSAKYSMSDFSSWGVTPDLRLKPEVTAPGGNIYSAILDGKYDHLSGTSMATPQMAGVSAVVLQRVQSDPMFASMSARQKADVVQNLIMGTATPVVDPAQDSGAYYSPR</sequence>
<dbReference type="PANTHER" id="PTHR43806">
    <property type="entry name" value="PEPTIDASE S8"/>
    <property type="match status" value="1"/>
</dbReference>
<dbReference type="InterPro" id="IPR015500">
    <property type="entry name" value="Peptidase_S8_subtilisin-rel"/>
</dbReference>
<keyword evidence="7 9" id="KW-0720">Serine protease</keyword>
<keyword evidence="6 9" id="KW-0378">Hydrolase</keyword>
<dbReference type="GO" id="GO:0006508">
    <property type="term" value="P:proteolysis"/>
    <property type="evidence" value="ECO:0007669"/>
    <property type="project" value="UniProtKB-KW"/>
</dbReference>
<feature type="active site" description="Charge relay system" evidence="8 9">
    <location>
        <position position="481"/>
    </location>
</feature>
<evidence type="ECO:0000256" key="6">
    <source>
        <dbReference type="ARBA" id="ARBA00022801"/>
    </source>
</evidence>
<dbReference type="InterPro" id="IPR036852">
    <property type="entry name" value="Peptidase_S8/S53_dom_sf"/>
</dbReference>
<comment type="similarity">
    <text evidence="1 9 10">Belongs to the peptidase S8 family.</text>
</comment>
<dbReference type="GO" id="GO:0004252">
    <property type="term" value="F:serine-type endopeptidase activity"/>
    <property type="evidence" value="ECO:0007669"/>
    <property type="project" value="UniProtKB-UniRule"/>
</dbReference>
<dbReference type="Gene3D" id="3.40.50.200">
    <property type="entry name" value="Peptidase S8/S53 domain"/>
    <property type="match status" value="1"/>
</dbReference>
<proteinExistence type="inferred from homology"/>
<keyword evidence="4 9" id="KW-0645">Protease</keyword>
<name>A0A929RQS1_9ACTO</name>
<dbReference type="PANTHER" id="PTHR43806:SF11">
    <property type="entry name" value="CEREVISIN-RELATED"/>
    <property type="match status" value="1"/>
</dbReference>
<feature type="domain" description="PA" evidence="12">
    <location>
        <begin position="345"/>
        <end position="415"/>
    </location>
</feature>
<feature type="non-terminal residue" evidence="13">
    <location>
        <position position="1"/>
    </location>
</feature>
<dbReference type="SUPFAM" id="SSF52743">
    <property type="entry name" value="Subtilisin-like"/>
    <property type="match status" value="1"/>
</dbReference>
<feature type="domain" description="Peptidase S8/S53" evidence="11">
    <location>
        <begin position="77"/>
        <end position="533"/>
    </location>
</feature>
<evidence type="ECO:0000256" key="10">
    <source>
        <dbReference type="RuleBase" id="RU003355"/>
    </source>
</evidence>
<dbReference type="InterPro" id="IPR050131">
    <property type="entry name" value="Peptidase_S8_subtilisin-like"/>
</dbReference>
<dbReference type="InterPro" id="IPR003137">
    <property type="entry name" value="PA_domain"/>
</dbReference>
<reference evidence="13" key="1">
    <citation type="submission" date="2020-04" db="EMBL/GenBank/DDBJ databases">
        <title>Deep metagenomics examines the oral microbiome during advanced dental caries in children, revealing novel taxa and co-occurrences with host molecules.</title>
        <authorList>
            <person name="Baker J.L."/>
            <person name="Morton J.T."/>
            <person name="Dinis M."/>
            <person name="Alvarez R."/>
            <person name="Tran N.C."/>
            <person name="Knight R."/>
            <person name="Edlund A."/>
        </authorList>
    </citation>
    <scope>NUCLEOTIDE SEQUENCE</scope>
    <source>
        <strain evidence="13">JCVI_30_bin.13</strain>
    </source>
</reference>
<evidence type="ECO:0000313" key="13">
    <source>
        <dbReference type="EMBL" id="MBF0967383.1"/>
    </source>
</evidence>
<dbReference type="PROSITE" id="PS00136">
    <property type="entry name" value="SUBTILASE_ASP"/>
    <property type="match status" value="1"/>
</dbReference>
<keyword evidence="2" id="KW-0134">Cell wall</keyword>
<accession>A0A929RQS1</accession>
<dbReference type="Proteomes" id="UP000759246">
    <property type="component" value="Unassembled WGS sequence"/>
</dbReference>
<dbReference type="PROSITE" id="PS51892">
    <property type="entry name" value="SUBTILASE"/>
    <property type="match status" value="1"/>
</dbReference>
<gene>
    <name evidence="13" type="ORF">HXK09_09660</name>
</gene>
<dbReference type="InterPro" id="IPR023828">
    <property type="entry name" value="Peptidase_S8_Ser-AS"/>
</dbReference>
<keyword evidence="3" id="KW-0964">Secreted</keyword>
<evidence type="ECO:0000256" key="4">
    <source>
        <dbReference type="ARBA" id="ARBA00022670"/>
    </source>
</evidence>
<dbReference type="InterPro" id="IPR023827">
    <property type="entry name" value="Peptidase_S8_Asp-AS"/>
</dbReference>
<dbReference type="PRINTS" id="PR00723">
    <property type="entry name" value="SUBTILISIN"/>
</dbReference>
<evidence type="ECO:0000256" key="9">
    <source>
        <dbReference type="PROSITE-ProRule" id="PRU01240"/>
    </source>
</evidence>
<comment type="caution">
    <text evidence="13">The sequence shown here is derived from an EMBL/GenBank/DDBJ whole genome shotgun (WGS) entry which is preliminary data.</text>
</comment>
<evidence type="ECO:0000259" key="11">
    <source>
        <dbReference type="Pfam" id="PF00082"/>
    </source>
</evidence>
<evidence type="ECO:0000256" key="1">
    <source>
        <dbReference type="ARBA" id="ARBA00011073"/>
    </source>
</evidence>
<dbReference type="InterPro" id="IPR000209">
    <property type="entry name" value="Peptidase_S8/S53_dom"/>
</dbReference>
<dbReference type="InterPro" id="IPR046450">
    <property type="entry name" value="PA_dom_sf"/>
</dbReference>
<feature type="active site" description="Charge relay system" evidence="8 9">
    <location>
        <position position="86"/>
    </location>
</feature>
<dbReference type="SUPFAM" id="SSF52025">
    <property type="entry name" value="PA domain"/>
    <property type="match status" value="1"/>
</dbReference>
<evidence type="ECO:0000259" key="12">
    <source>
        <dbReference type="Pfam" id="PF02225"/>
    </source>
</evidence>
<keyword evidence="5" id="KW-0732">Signal</keyword>
<organism evidence="13 14">
    <name type="scientific">Actinomyces bouchesdurhonensis</name>
    <dbReference type="NCBI Taxonomy" id="1852361"/>
    <lineage>
        <taxon>Bacteria</taxon>
        <taxon>Bacillati</taxon>
        <taxon>Actinomycetota</taxon>
        <taxon>Actinomycetes</taxon>
        <taxon>Actinomycetales</taxon>
        <taxon>Actinomycetaceae</taxon>
        <taxon>Actinomyces</taxon>
    </lineage>
</organism>
<evidence type="ECO:0000256" key="3">
    <source>
        <dbReference type="ARBA" id="ARBA00022525"/>
    </source>
</evidence>
<evidence type="ECO:0000256" key="8">
    <source>
        <dbReference type="PIRSR" id="PIRSR615500-1"/>
    </source>
</evidence>
<dbReference type="Pfam" id="PF00082">
    <property type="entry name" value="Peptidase_S8"/>
    <property type="match status" value="1"/>
</dbReference>
<evidence type="ECO:0000256" key="2">
    <source>
        <dbReference type="ARBA" id="ARBA00022512"/>
    </source>
</evidence>
<dbReference type="PROSITE" id="PS00138">
    <property type="entry name" value="SUBTILASE_SER"/>
    <property type="match status" value="1"/>
</dbReference>
<evidence type="ECO:0000256" key="5">
    <source>
        <dbReference type="ARBA" id="ARBA00022729"/>
    </source>
</evidence>
<protein>
    <submittedName>
        <fullName evidence="13">S8 family serine peptidase</fullName>
    </submittedName>
</protein>
<evidence type="ECO:0000313" key="14">
    <source>
        <dbReference type="Proteomes" id="UP000759246"/>
    </source>
</evidence>
<feature type="non-terminal residue" evidence="13">
    <location>
        <position position="541"/>
    </location>
</feature>
<dbReference type="AlphaFoldDB" id="A0A929RQS1"/>